<dbReference type="GO" id="GO:0016787">
    <property type="term" value="F:hydrolase activity"/>
    <property type="evidence" value="ECO:0007669"/>
    <property type="project" value="UniProtKB-KW"/>
</dbReference>
<dbReference type="Proteomes" id="UP001596989">
    <property type="component" value="Unassembled WGS sequence"/>
</dbReference>
<feature type="domain" description="Rhamnogalacturonase A/B/Epimerase-like pectate lyase" evidence="3">
    <location>
        <begin position="146"/>
        <end position="381"/>
    </location>
</feature>
<proteinExistence type="predicted"/>
<name>A0ABW3HL10_9BACL</name>
<dbReference type="InterPro" id="IPR012334">
    <property type="entry name" value="Pectin_lyas_fold"/>
</dbReference>
<dbReference type="SUPFAM" id="SSF51126">
    <property type="entry name" value="Pectin lyase-like"/>
    <property type="match status" value="1"/>
</dbReference>
<evidence type="ECO:0000256" key="1">
    <source>
        <dbReference type="SAM" id="MobiDB-lite"/>
    </source>
</evidence>
<feature type="compositionally biased region" description="Basic and acidic residues" evidence="1">
    <location>
        <begin position="1"/>
        <end position="23"/>
    </location>
</feature>
<keyword evidence="5" id="KW-1185">Reference proteome</keyword>
<reference evidence="5" key="1">
    <citation type="journal article" date="2019" name="Int. J. Syst. Evol. Microbiol.">
        <title>The Global Catalogue of Microorganisms (GCM) 10K type strain sequencing project: providing services to taxonomists for standard genome sequencing and annotation.</title>
        <authorList>
            <consortium name="The Broad Institute Genomics Platform"/>
            <consortium name="The Broad Institute Genome Sequencing Center for Infectious Disease"/>
            <person name="Wu L."/>
            <person name="Ma J."/>
        </authorList>
    </citation>
    <scope>NUCLEOTIDE SEQUENCE [LARGE SCALE GENOMIC DNA]</scope>
    <source>
        <strain evidence="5">CCUG 59129</strain>
    </source>
</reference>
<comment type="caution">
    <text evidence="4">The sequence shown here is derived from an EMBL/GenBank/DDBJ whole genome shotgun (WGS) entry which is preliminary data.</text>
</comment>
<dbReference type="InterPro" id="IPR011050">
    <property type="entry name" value="Pectin_lyase_fold/virulence"/>
</dbReference>
<dbReference type="Gene3D" id="2.160.20.10">
    <property type="entry name" value="Single-stranded right-handed beta-helix, Pectin lyase-like"/>
    <property type="match status" value="1"/>
</dbReference>
<dbReference type="EMBL" id="JBHTJZ010000004">
    <property type="protein sequence ID" value="MFD0958160.1"/>
    <property type="molecule type" value="Genomic_DNA"/>
</dbReference>
<evidence type="ECO:0000313" key="4">
    <source>
        <dbReference type="EMBL" id="MFD0958160.1"/>
    </source>
</evidence>
<organism evidence="4 5">
    <name type="scientific">Paenibacillus chungangensis</name>
    <dbReference type="NCBI Taxonomy" id="696535"/>
    <lineage>
        <taxon>Bacteria</taxon>
        <taxon>Bacillati</taxon>
        <taxon>Bacillota</taxon>
        <taxon>Bacilli</taxon>
        <taxon>Bacillales</taxon>
        <taxon>Paenibacillaceae</taxon>
        <taxon>Paenibacillus</taxon>
    </lineage>
</organism>
<keyword evidence="2" id="KW-1133">Transmembrane helix</keyword>
<feature type="region of interest" description="Disordered" evidence="1">
    <location>
        <begin position="1"/>
        <end position="28"/>
    </location>
</feature>
<keyword evidence="4" id="KW-0378">Hydrolase</keyword>
<dbReference type="PROSITE" id="PS51318">
    <property type="entry name" value="TAT"/>
    <property type="match status" value="1"/>
</dbReference>
<feature type="transmembrane region" description="Helical" evidence="2">
    <location>
        <begin position="37"/>
        <end position="58"/>
    </location>
</feature>
<gene>
    <name evidence="4" type="ORF">ACFQ2I_02020</name>
</gene>
<protein>
    <submittedName>
        <fullName evidence="4">Glycosyl hydrolase family 28-related protein</fullName>
    </submittedName>
</protein>
<accession>A0ABW3HL10</accession>
<dbReference type="InterPro" id="IPR024535">
    <property type="entry name" value="RHGA/B-epi-like_pectate_lyase"/>
</dbReference>
<keyword evidence="2" id="KW-0812">Transmembrane</keyword>
<evidence type="ECO:0000259" key="3">
    <source>
        <dbReference type="Pfam" id="PF12708"/>
    </source>
</evidence>
<dbReference type="RefSeq" id="WP_377561809.1">
    <property type="nucleotide sequence ID" value="NZ_JBHTJZ010000004.1"/>
</dbReference>
<sequence length="746" mass="80638">MSNEKSVELEEQQNVERPHHQEEPLTGQKGFISRRKLLASIGMAGVALATTGIMNGALTKAYAGPDENRKKVKVKNLMSTSMVALTTIAQLRASTQPEADVYMITDPGHEGHFAYDASDTSTLDNTGTVLVTAGGQRFKRIPETEFVSVTWFGAKGDGTTDDSAAILAANAYAASVHSALCFPHGTYRGSNLKPTTSWYSFENAVIRSNASVQQSVFHGDFVLVEDQSNLVFEGLTFDGNVSADPTTWSNATYNAFSGSVAFYLLNANHIKLKKCTFQNTFFSTIRMVGCHAIDVESCVMRKARGNFGDTVYVQASYDVKFDRCFAEDYTRIGYVTEKGAYNVSFSQCYAKNGHHSSRNYGGVESNAGFWSEQSQSISFSQCVAEDNSNRGFVCVTMHAPGPARDERPTLVSSFMLDSCLSINNTDYAFVLNGSDTPISVTCSNCFAYGSNYAFHITGKDDLDAFHFNNCVAHLSFADAAKPYVNFIIYNGGADAQRTPVVNIKNCSTVLGDGDRSSLYSTSSHSGDIVYLNAASAMITVDHFTNVSQPEHVVVKGFSGAVTLRIANSDISVPFLNSFTEVQFKSCTFGSSPHLLGNASVQGPISLRDCSVQGALALTTAGRVTVYDSIVKLSGAEAFRVVRGSGVNSHDILTEFHGCRFEKDVAVGNYVLHIRADGTQKPKSALHHCTFYHTSGTSTSNMPFIWLEGNGSTALFAACYADDKVDSSLRIGTALSSPVGMTKITLH</sequence>
<evidence type="ECO:0000256" key="2">
    <source>
        <dbReference type="SAM" id="Phobius"/>
    </source>
</evidence>
<dbReference type="InterPro" id="IPR006311">
    <property type="entry name" value="TAT_signal"/>
</dbReference>
<keyword evidence="2" id="KW-0472">Membrane</keyword>
<dbReference type="Pfam" id="PF12708">
    <property type="entry name" value="Pect-lyase_RHGA_epim"/>
    <property type="match status" value="1"/>
</dbReference>
<evidence type="ECO:0000313" key="5">
    <source>
        <dbReference type="Proteomes" id="UP001596989"/>
    </source>
</evidence>